<accession>K2GU08</accession>
<evidence type="ECO:0000313" key="1">
    <source>
        <dbReference type="EMBL" id="EKE26835.1"/>
    </source>
</evidence>
<gene>
    <name evidence="1" type="ORF">ACD_4C00137G0001</name>
</gene>
<sequence length="77" mass="9600">MFKWKIIYFENGKSWKKSIRKLNFNSLKKLESFKSNCKDKSLLIKDIYLNLLFLDWFWKTWKKIQNKIFEFILNSKN</sequence>
<dbReference type="EMBL" id="AMFJ01000653">
    <property type="protein sequence ID" value="EKE26835.1"/>
    <property type="molecule type" value="Genomic_DNA"/>
</dbReference>
<organism evidence="1">
    <name type="scientific">uncultured bacterium</name>
    <name type="common">gcode 4</name>
    <dbReference type="NCBI Taxonomy" id="1234023"/>
    <lineage>
        <taxon>Bacteria</taxon>
        <taxon>environmental samples</taxon>
    </lineage>
</organism>
<protein>
    <submittedName>
        <fullName evidence="1">Uncharacterized protein</fullName>
    </submittedName>
</protein>
<comment type="caution">
    <text evidence="1">The sequence shown here is derived from an EMBL/GenBank/DDBJ whole genome shotgun (WGS) entry which is preliminary data.</text>
</comment>
<dbReference type="AlphaFoldDB" id="K2GU08"/>
<proteinExistence type="predicted"/>
<reference evidence="1" key="1">
    <citation type="journal article" date="2012" name="Science">
        <title>Fermentation, hydrogen, and sulfur metabolism in multiple uncultivated bacterial phyla.</title>
        <authorList>
            <person name="Wrighton K.C."/>
            <person name="Thomas B.C."/>
            <person name="Sharon I."/>
            <person name="Miller C.S."/>
            <person name="Castelle C.J."/>
            <person name="VerBerkmoes N.C."/>
            <person name="Wilkins M.J."/>
            <person name="Hettich R.L."/>
            <person name="Lipton M.S."/>
            <person name="Williams K.H."/>
            <person name="Long P.E."/>
            <person name="Banfield J.F."/>
        </authorList>
    </citation>
    <scope>NUCLEOTIDE SEQUENCE [LARGE SCALE GENOMIC DNA]</scope>
</reference>
<name>K2GU08_9BACT</name>